<protein>
    <submittedName>
        <fullName evidence="2">ANKRD50 protein</fullName>
    </submittedName>
</protein>
<accession>A0A813BW81</accession>
<feature type="non-terminal residue" evidence="2">
    <location>
        <position position="1"/>
    </location>
</feature>
<feature type="region of interest" description="Disordered" evidence="1">
    <location>
        <begin position="1"/>
        <end position="33"/>
    </location>
</feature>
<evidence type="ECO:0000256" key="1">
    <source>
        <dbReference type="SAM" id="MobiDB-lite"/>
    </source>
</evidence>
<proteinExistence type="predicted"/>
<organism evidence="2 3">
    <name type="scientific">Symbiodinium necroappetens</name>
    <dbReference type="NCBI Taxonomy" id="1628268"/>
    <lineage>
        <taxon>Eukaryota</taxon>
        <taxon>Sar</taxon>
        <taxon>Alveolata</taxon>
        <taxon>Dinophyceae</taxon>
        <taxon>Suessiales</taxon>
        <taxon>Symbiodiniaceae</taxon>
        <taxon>Symbiodinium</taxon>
    </lineage>
</organism>
<dbReference type="AlphaFoldDB" id="A0A813BW81"/>
<keyword evidence="3" id="KW-1185">Reference proteome</keyword>
<sequence length="352" mass="39167">PANAGHPSRDTPLLDLQSWKEKRREGDRAQPVKEGKLRAHLAAVAAKPKEALARLRRDFFASTSLKPKASRKRLVLKVASEVATSLRGGGDPMPLCTKVLEATAAVFKEAGYKSAEAYLVELKLIHVEAGHPWTHALQRCLDLCKKSVRRNRGPRKKALALNLDKAAATKVSKNWVRRKGRLAHPKESFLFAGVWMLREDELERVETSDVRIEDKLVYIYLAHSQTDIEAQGGSAPRGQEDEGSQEIRSPLLHQVRLRLGTGRWKSDVVLEYAAEALEERPALEGEKKGGKKRKACGVDADFSSVLMDHTSLFKEMKEANEEFKSKLQDNLANYLDIVEKSKANSTGSSTAQ</sequence>
<gene>
    <name evidence="2" type="primary">ANKRD50</name>
    <name evidence="2" type="ORF">SNEC2469_LOCUS32181</name>
</gene>
<reference evidence="2" key="1">
    <citation type="submission" date="2021-02" db="EMBL/GenBank/DDBJ databases">
        <authorList>
            <person name="Dougan E. K."/>
            <person name="Rhodes N."/>
            <person name="Thang M."/>
            <person name="Chan C."/>
        </authorList>
    </citation>
    <scope>NUCLEOTIDE SEQUENCE</scope>
</reference>
<evidence type="ECO:0000313" key="3">
    <source>
        <dbReference type="Proteomes" id="UP000601435"/>
    </source>
</evidence>
<feature type="non-terminal residue" evidence="2">
    <location>
        <position position="352"/>
    </location>
</feature>
<name>A0A813BW81_9DINO</name>
<dbReference type="Proteomes" id="UP000601435">
    <property type="component" value="Unassembled WGS sequence"/>
</dbReference>
<comment type="caution">
    <text evidence="2">The sequence shown here is derived from an EMBL/GenBank/DDBJ whole genome shotgun (WGS) entry which is preliminary data.</text>
</comment>
<feature type="compositionally biased region" description="Basic and acidic residues" evidence="1">
    <location>
        <begin position="18"/>
        <end position="33"/>
    </location>
</feature>
<evidence type="ECO:0000313" key="2">
    <source>
        <dbReference type="EMBL" id="CAE7928045.1"/>
    </source>
</evidence>
<dbReference type="EMBL" id="CAJNJA010080572">
    <property type="protein sequence ID" value="CAE7928045.1"/>
    <property type="molecule type" value="Genomic_DNA"/>
</dbReference>